<feature type="compositionally biased region" description="Polar residues" evidence="1">
    <location>
        <begin position="335"/>
        <end position="382"/>
    </location>
</feature>
<comment type="caution">
    <text evidence="2">The sequence shown here is derived from an EMBL/GenBank/DDBJ whole genome shotgun (WGS) entry which is preliminary data.</text>
</comment>
<evidence type="ECO:0000313" key="3">
    <source>
        <dbReference type="Proteomes" id="UP000289152"/>
    </source>
</evidence>
<feature type="region of interest" description="Disordered" evidence="1">
    <location>
        <begin position="1"/>
        <end position="27"/>
    </location>
</feature>
<organism evidence="2 3">
    <name type="scientific">Tremella mesenterica</name>
    <name type="common">Jelly fungus</name>
    <dbReference type="NCBI Taxonomy" id="5217"/>
    <lineage>
        <taxon>Eukaryota</taxon>
        <taxon>Fungi</taxon>
        <taxon>Dikarya</taxon>
        <taxon>Basidiomycota</taxon>
        <taxon>Agaricomycotina</taxon>
        <taxon>Tremellomycetes</taxon>
        <taxon>Tremellales</taxon>
        <taxon>Tremellaceae</taxon>
        <taxon>Tremella</taxon>
    </lineage>
</organism>
<dbReference type="OrthoDB" id="3362371at2759"/>
<dbReference type="Proteomes" id="UP000289152">
    <property type="component" value="Unassembled WGS sequence"/>
</dbReference>
<keyword evidence="3" id="KW-1185">Reference proteome</keyword>
<proteinExistence type="predicted"/>
<gene>
    <name evidence="2" type="ORF">M231_05279</name>
</gene>
<dbReference type="EMBL" id="SDIL01000068">
    <property type="protein sequence ID" value="RXK37456.1"/>
    <property type="molecule type" value="Genomic_DNA"/>
</dbReference>
<name>A0A4Q1BIL4_TREME</name>
<dbReference type="VEuPathDB" id="FungiDB:TREMEDRAFT_65867"/>
<protein>
    <submittedName>
        <fullName evidence="2">Uncharacterized protein</fullName>
    </submittedName>
</protein>
<feature type="region of interest" description="Disordered" evidence="1">
    <location>
        <begin position="326"/>
        <end position="450"/>
    </location>
</feature>
<sequence length="503" mass="52067">MQARGMDLGGAPGYIDVTSPTSSSPTGAKIASLVLSTSNGTSSSNDTSTAEGFVLNASNSIRTQVYLVPLSDSNSNSTSNSTDPTTSSLQSTDNNGPIQVNLKVPIFVAETAEVESYCATFDPLPKSAKPLTVQPCVTEGDSHTSQVFLYDPSTGVIHPDWTPNTTSQQVLQSVPDSVEETTTSSIPTSTMIMSSAMAESLPTDSSHQLLVSPSDVTSISEASITPSVVIAGIPTSKPTPSNMIKVANVLPSSSSSMLSPSVTPLNIKQLDSMPTLLPSSSMSTISSIPTDIVQDVDSTLSTSMTISTTESVLPATTAVPSSAAEMVAGDEDTSDILTPSSSSPPALQTGGKQVSTESTSTPMNKGSNVTLVFSPSNPSLRQSDFEENEGHTAGTNEGAESISSPDTDDNMIPSSVSSSMSASMTAVSSAMEEAIPSTTMSESMSTSSSMPSIGNVLEVPMSLSMSMTTSSMPMETSVVAAAENMDMGNDYTAPYRRGYFRLR</sequence>
<dbReference type="InParanoid" id="A0A4Q1BIL4"/>
<dbReference type="STRING" id="5217.A0A4Q1BIL4"/>
<evidence type="ECO:0000313" key="2">
    <source>
        <dbReference type="EMBL" id="RXK37456.1"/>
    </source>
</evidence>
<accession>A0A4Q1BIL4</accession>
<dbReference type="AlphaFoldDB" id="A0A4Q1BIL4"/>
<evidence type="ECO:0000256" key="1">
    <source>
        <dbReference type="SAM" id="MobiDB-lite"/>
    </source>
</evidence>
<feature type="compositionally biased region" description="Low complexity" evidence="1">
    <location>
        <begin position="71"/>
        <end position="89"/>
    </location>
</feature>
<feature type="region of interest" description="Disordered" evidence="1">
    <location>
        <begin position="71"/>
        <end position="96"/>
    </location>
</feature>
<feature type="compositionally biased region" description="Low complexity" evidence="1">
    <location>
        <begin position="414"/>
        <end position="450"/>
    </location>
</feature>
<reference evidence="2 3" key="1">
    <citation type="submission" date="2016-06" db="EMBL/GenBank/DDBJ databases">
        <title>Evolution of pathogenesis and genome organization in the Tremellales.</title>
        <authorList>
            <person name="Cuomo C."/>
            <person name="Litvintseva A."/>
            <person name="Heitman J."/>
            <person name="Chen Y."/>
            <person name="Sun S."/>
            <person name="Springer D."/>
            <person name="Dromer F."/>
            <person name="Young S."/>
            <person name="Zeng Q."/>
            <person name="Chapman S."/>
            <person name="Gujja S."/>
            <person name="Saif S."/>
            <person name="Birren B."/>
        </authorList>
    </citation>
    <scope>NUCLEOTIDE SEQUENCE [LARGE SCALE GENOMIC DNA]</scope>
    <source>
        <strain evidence="2 3">ATCC 28783</strain>
    </source>
</reference>